<evidence type="ECO:0000259" key="7">
    <source>
        <dbReference type="PROSITE" id="PS50118"/>
    </source>
</evidence>
<dbReference type="GO" id="GO:0003677">
    <property type="term" value="F:DNA binding"/>
    <property type="evidence" value="ECO:0007669"/>
    <property type="project" value="UniProtKB-UniRule"/>
</dbReference>
<dbReference type="KEGG" id="nve:5504397"/>
<dbReference type="InterPro" id="IPR009071">
    <property type="entry name" value="HMG_box_dom"/>
</dbReference>
<sequence length="315" mass="36955">MADACELSSAKTQHTKKMPSNTKRKADVSEIVQTPKKIKKPSPNLRQWTKEEELQLLEKVRVALDEQENTTGKHGMYLKSLDLKTVTLPGFSNEEIQTKFHRLCQSVRKMRTAREVIEDIKVPSHANRSPKTPKPFVDPNQPKMPLTSYFRYCQKHRAKLAKKYPNLKSTELAAKLSKKWRKMSEERKKAYTEQYEEEKKEYETQLLDFLKNKYPNVEPPLSAFELWANQARKDLLVSNPDISAKKLKKKLKRKWKEIDEKGKKTWIKKEKTEMRKYQKKIKEIAVTPRAILHTDTENGFKHTDTENSTKHSDTD</sequence>
<accession>A7SSV1</accession>
<evidence type="ECO:0000256" key="4">
    <source>
        <dbReference type="PROSITE-ProRule" id="PRU00267"/>
    </source>
</evidence>
<feature type="domain" description="HMG box" evidence="7">
    <location>
        <begin position="142"/>
        <end position="210"/>
    </location>
</feature>
<feature type="DNA-binding region" description="HMG box" evidence="4">
    <location>
        <begin position="217"/>
        <end position="285"/>
    </location>
</feature>
<dbReference type="HOGENOM" id="CLU_883697_0_0_1"/>
<evidence type="ECO:0000256" key="2">
    <source>
        <dbReference type="ARBA" id="ARBA00023125"/>
    </source>
</evidence>
<dbReference type="STRING" id="45351.A7SSV1"/>
<protein>
    <recommendedName>
        <fullName evidence="7">HMG box domain-containing protein</fullName>
    </recommendedName>
</protein>
<feature type="region of interest" description="Disordered" evidence="6">
    <location>
        <begin position="1"/>
        <end position="29"/>
    </location>
</feature>
<dbReference type="eggNOG" id="KOG0381">
    <property type="taxonomic scope" value="Eukaryota"/>
</dbReference>
<dbReference type="PANTHER" id="PTHR46318:SF3">
    <property type="entry name" value="UPSTREAM BINDING TRANSCRIPTION FACTOR"/>
    <property type="match status" value="1"/>
</dbReference>
<keyword evidence="3 4" id="KW-0539">Nucleus</keyword>
<evidence type="ECO:0000256" key="3">
    <source>
        <dbReference type="ARBA" id="ARBA00023242"/>
    </source>
</evidence>
<dbReference type="PROSITE" id="PS50118">
    <property type="entry name" value="HMG_BOX_2"/>
    <property type="match status" value="2"/>
</dbReference>
<name>A7SSV1_NEMVE</name>
<dbReference type="AlphaFoldDB" id="A7SSV1"/>
<evidence type="ECO:0000256" key="1">
    <source>
        <dbReference type="ARBA" id="ARBA00004123"/>
    </source>
</evidence>
<evidence type="ECO:0000313" key="8">
    <source>
        <dbReference type="EMBL" id="EDO33204.1"/>
    </source>
</evidence>
<dbReference type="SMART" id="SM00398">
    <property type="entry name" value="HMG"/>
    <property type="match status" value="2"/>
</dbReference>
<dbReference type="OMA" id="NEENAIW"/>
<comment type="subcellular location">
    <subcellularLocation>
        <location evidence="1">Nucleus</location>
    </subcellularLocation>
</comment>
<dbReference type="InterPro" id="IPR051762">
    <property type="entry name" value="UBF1"/>
</dbReference>
<feature type="region of interest" description="Disordered" evidence="6">
    <location>
        <begin position="293"/>
        <end position="315"/>
    </location>
</feature>
<dbReference type="CDD" id="cd00084">
    <property type="entry name" value="HMG-box_SF"/>
    <property type="match status" value="1"/>
</dbReference>
<evidence type="ECO:0000256" key="5">
    <source>
        <dbReference type="SAM" id="Coils"/>
    </source>
</evidence>
<dbReference type="PhylomeDB" id="A7SSV1"/>
<keyword evidence="9" id="KW-1185">Reference proteome</keyword>
<dbReference type="InParanoid" id="A7SSV1"/>
<evidence type="ECO:0000313" key="9">
    <source>
        <dbReference type="Proteomes" id="UP000001593"/>
    </source>
</evidence>
<dbReference type="Gene3D" id="1.10.30.10">
    <property type="entry name" value="High mobility group box domain"/>
    <property type="match status" value="2"/>
</dbReference>
<dbReference type="Proteomes" id="UP000001593">
    <property type="component" value="Unassembled WGS sequence"/>
</dbReference>
<gene>
    <name evidence="8" type="ORF">NEMVEDRAFT_v1g247202</name>
</gene>
<dbReference type="OrthoDB" id="1919336at2759"/>
<proteinExistence type="predicted"/>
<keyword evidence="5" id="KW-0175">Coiled coil</keyword>
<feature type="domain" description="HMG box" evidence="7">
    <location>
        <begin position="217"/>
        <end position="285"/>
    </location>
</feature>
<feature type="DNA-binding region" description="HMG box" evidence="4">
    <location>
        <begin position="142"/>
        <end position="210"/>
    </location>
</feature>
<dbReference type="Pfam" id="PF00505">
    <property type="entry name" value="HMG_box"/>
    <property type="match status" value="2"/>
</dbReference>
<keyword evidence="2 4" id="KW-0238">DNA-binding</keyword>
<feature type="coiled-coil region" evidence="5">
    <location>
        <begin position="181"/>
        <end position="212"/>
    </location>
</feature>
<dbReference type="PANTHER" id="PTHR46318">
    <property type="entry name" value="UPSTREAM BINDING TRANSCRIPTION FACTOR"/>
    <property type="match status" value="1"/>
</dbReference>
<reference evidence="8 9" key="1">
    <citation type="journal article" date="2007" name="Science">
        <title>Sea anemone genome reveals ancestral eumetazoan gene repertoire and genomic organization.</title>
        <authorList>
            <person name="Putnam N.H."/>
            <person name="Srivastava M."/>
            <person name="Hellsten U."/>
            <person name="Dirks B."/>
            <person name="Chapman J."/>
            <person name="Salamov A."/>
            <person name="Terry A."/>
            <person name="Shapiro H."/>
            <person name="Lindquist E."/>
            <person name="Kapitonov V.V."/>
            <person name="Jurka J."/>
            <person name="Genikhovich G."/>
            <person name="Grigoriev I.V."/>
            <person name="Lucas S.M."/>
            <person name="Steele R.E."/>
            <person name="Finnerty J.R."/>
            <person name="Technau U."/>
            <person name="Martindale M.Q."/>
            <person name="Rokhsar D.S."/>
        </authorList>
    </citation>
    <scope>NUCLEOTIDE SEQUENCE [LARGE SCALE GENOMIC DNA]</scope>
    <source>
        <strain evidence="9">CH2 X CH6</strain>
    </source>
</reference>
<dbReference type="EMBL" id="DS469784">
    <property type="protein sequence ID" value="EDO33204.1"/>
    <property type="molecule type" value="Genomic_DNA"/>
</dbReference>
<dbReference type="GO" id="GO:0005634">
    <property type="term" value="C:nucleus"/>
    <property type="evidence" value="ECO:0007669"/>
    <property type="project" value="UniProtKB-SubCell"/>
</dbReference>
<dbReference type="SUPFAM" id="SSF47095">
    <property type="entry name" value="HMG-box"/>
    <property type="match status" value="2"/>
</dbReference>
<dbReference type="InterPro" id="IPR036910">
    <property type="entry name" value="HMG_box_dom_sf"/>
</dbReference>
<organism evidence="8 9">
    <name type="scientific">Nematostella vectensis</name>
    <name type="common">Starlet sea anemone</name>
    <dbReference type="NCBI Taxonomy" id="45351"/>
    <lineage>
        <taxon>Eukaryota</taxon>
        <taxon>Metazoa</taxon>
        <taxon>Cnidaria</taxon>
        <taxon>Anthozoa</taxon>
        <taxon>Hexacorallia</taxon>
        <taxon>Actiniaria</taxon>
        <taxon>Edwardsiidae</taxon>
        <taxon>Nematostella</taxon>
    </lineage>
</organism>
<evidence type="ECO:0000256" key="6">
    <source>
        <dbReference type="SAM" id="MobiDB-lite"/>
    </source>
</evidence>